<comment type="caution">
    <text evidence="1">The sequence shown here is derived from an EMBL/GenBank/DDBJ whole genome shotgun (WGS) entry which is preliminary data.</text>
</comment>
<dbReference type="Proteomes" id="UP000078397">
    <property type="component" value="Unassembled WGS sequence"/>
</dbReference>
<dbReference type="KEGG" id="pchm:VFPPC_16989"/>
<accession>A0A179EYV6</accession>
<gene>
    <name evidence="1" type="ORF">VFPPC_16989</name>
</gene>
<dbReference type="EMBL" id="LSBJ02000002">
    <property type="protein sequence ID" value="OAQ58387.1"/>
    <property type="molecule type" value="Genomic_DNA"/>
</dbReference>
<protein>
    <submittedName>
        <fullName evidence="1">Uncharacterized protein</fullName>
    </submittedName>
</protein>
<dbReference type="GeneID" id="28858735"/>
<keyword evidence="2" id="KW-1185">Reference proteome</keyword>
<organism evidence="1 2">
    <name type="scientific">Pochonia chlamydosporia 170</name>
    <dbReference type="NCBI Taxonomy" id="1380566"/>
    <lineage>
        <taxon>Eukaryota</taxon>
        <taxon>Fungi</taxon>
        <taxon>Dikarya</taxon>
        <taxon>Ascomycota</taxon>
        <taxon>Pezizomycotina</taxon>
        <taxon>Sordariomycetes</taxon>
        <taxon>Hypocreomycetidae</taxon>
        <taxon>Hypocreales</taxon>
        <taxon>Clavicipitaceae</taxon>
        <taxon>Pochonia</taxon>
    </lineage>
</organism>
<reference evidence="1 2" key="1">
    <citation type="journal article" date="2016" name="PLoS Pathog.">
        <title>Biosynthesis of antibiotic leucinostatins in bio-control fungus Purpureocillium lilacinum and their inhibition on phytophthora revealed by genome mining.</title>
        <authorList>
            <person name="Wang G."/>
            <person name="Liu Z."/>
            <person name="Lin R."/>
            <person name="Li E."/>
            <person name="Mao Z."/>
            <person name="Ling J."/>
            <person name="Yang Y."/>
            <person name="Yin W.B."/>
            <person name="Xie B."/>
        </authorList>
    </citation>
    <scope>NUCLEOTIDE SEQUENCE [LARGE SCALE GENOMIC DNA]</scope>
    <source>
        <strain evidence="1">170</strain>
    </source>
</reference>
<dbReference type="AlphaFoldDB" id="A0A179EYV6"/>
<dbReference type="RefSeq" id="XP_018136558.1">
    <property type="nucleotide sequence ID" value="XM_018294741.1"/>
</dbReference>
<proteinExistence type="predicted"/>
<evidence type="ECO:0000313" key="2">
    <source>
        <dbReference type="Proteomes" id="UP000078397"/>
    </source>
</evidence>
<sequence length="77" mass="8320">MNSKLRNEPTPAIQYASGTPSGCKLLTSFDDTGMELDALLCGSIFRKGGNLRICVQVVYQSLRQWPGKASQADPCLA</sequence>
<name>A0A179EYV6_METCM</name>
<evidence type="ECO:0000313" key="1">
    <source>
        <dbReference type="EMBL" id="OAQ58387.1"/>
    </source>
</evidence>